<dbReference type="Pfam" id="PF08536">
    <property type="entry name" value="Whirly"/>
    <property type="match status" value="1"/>
</dbReference>
<evidence type="ECO:0000256" key="2">
    <source>
        <dbReference type="ARBA" id="ARBA00022946"/>
    </source>
</evidence>
<keyword evidence="4" id="KW-1185">Reference proteome</keyword>
<evidence type="ECO:0000256" key="1">
    <source>
        <dbReference type="ARBA" id="ARBA00006061"/>
    </source>
</evidence>
<reference evidence="3" key="1">
    <citation type="submission" date="2024-02" db="EMBL/GenBank/DDBJ databases">
        <authorList>
            <consortium name="ELIXIR-Norway"/>
            <consortium name="Elixir Norway"/>
        </authorList>
    </citation>
    <scope>NUCLEOTIDE SEQUENCE</scope>
</reference>
<dbReference type="SUPFAM" id="SSF54447">
    <property type="entry name" value="ssDNA-binding transcriptional regulator domain"/>
    <property type="match status" value="1"/>
</dbReference>
<comment type="similarity">
    <text evidence="1">Belongs to the Whirly family.</text>
</comment>
<evidence type="ECO:0000313" key="4">
    <source>
        <dbReference type="Proteomes" id="UP001497444"/>
    </source>
</evidence>
<keyword evidence="2" id="KW-0809">Transit peptide</keyword>
<dbReference type="PANTHER" id="PTHR31745">
    <property type="entry name" value="SINGLE-STRANDED DNA-BINDING PROTEIN WHY2, MITOCHONDRIAL"/>
    <property type="match status" value="1"/>
</dbReference>
<accession>A0ABP0XNL3</accession>
<proteinExistence type="inferred from homology"/>
<dbReference type="EMBL" id="OZ020104">
    <property type="protein sequence ID" value="CAK9279313.1"/>
    <property type="molecule type" value="Genomic_DNA"/>
</dbReference>
<dbReference type="InterPro" id="IPR009044">
    <property type="entry name" value="ssDNA-bd_transcriptional_reg"/>
</dbReference>
<name>A0ABP0XNL3_9BRYO</name>
<dbReference type="InterPro" id="IPR013742">
    <property type="entry name" value="Whirly"/>
</dbReference>
<protein>
    <submittedName>
        <fullName evidence="3">Uncharacterized protein</fullName>
    </submittedName>
</protein>
<dbReference type="PANTHER" id="PTHR31745:SF1">
    <property type="entry name" value="SINGLE-STRANDED DNA-BINDING PROTEIN WHY2, MITOCHONDRIAL"/>
    <property type="match status" value="1"/>
</dbReference>
<dbReference type="Proteomes" id="UP001497444">
    <property type="component" value="Chromosome 9"/>
</dbReference>
<organism evidence="3 4">
    <name type="scientific">Sphagnum jensenii</name>
    <dbReference type="NCBI Taxonomy" id="128206"/>
    <lineage>
        <taxon>Eukaryota</taxon>
        <taxon>Viridiplantae</taxon>
        <taxon>Streptophyta</taxon>
        <taxon>Embryophyta</taxon>
        <taxon>Bryophyta</taxon>
        <taxon>Sphagnophytina</taxon>
        <taxon>Sphagnopsida</taxon>
        <taxon>Sphagnales</taxon>
        <taxon>Sphagnaceae</taxon>
        <taxon>Sphagnum</taxon>
    </lineage>
</organism>
<gene>
    <name evidence="3" type="ORF">CSSPJE1EN1_LOCUS24791</name>
</gene>
<dbReference type="Gene3D" id="2.30.31.10">
    <property type="entry name" value="Transcriptional Coactivator Pc4, Chain A"/>
    <property type="match status" value="1"/>
</dbReference>
<sequence>MLKMIGIQKHAAMAWGMSARELVGGGLRQLGSFTGGSSSSCSSSDGTSIRWRRRRHWQQIAMRPSPRCVTFSTSVAGMSQPSGALPYGKVYVNYTFYKGKGAMSLRPRKPVFEVIEAGGVTVSREGSLFLEFAPSVGPKTYDWSRKQIISLSVLELGRLLELQAGESVEFFHDPNMGKSEQGKVRKSLRIEPIPDKTGYFFNLTVANKIVGFEDRQMVPIMKAEFAVMRSLMNYLIPHLLGWQVFVDPSQLDDSMFGGEQGMTAGAVGVSEWAK</sequence>
<evidence type="ECO:0000313" key="3">
    <source>
        <dbReference type="EMBL" id="CAK9279313.1"/>
    </source>
</evidence>